<dbReference type="AlphaFoldDB" id="A0A8S0PWK2"/>
<dbReference type="GO" id="GO:0009903">
    <property type="term" value="P:chloroplast avoidance movement"/>
    <property type="evidence" value="ECO:0007669"/>
    <property type="project" value="TreeGrafter"/>
</dbReference>
<name>A0A8S0PWK2_OLEEU</name>
<keyword evidence="6" id="KW-1185">Reference proteome</keyword>
<keyword evidence="2 3" id="KW-0175">Coiled coil</keyword>
<proteinExistence type="inferred from homology"/>
<dbReference type="GO" id="GO:0005829">
    <property type="term" value="C:cytosol"/>
    <property type="evidence" value="ECO:0007669"/>
    <property type="project" value="TreeGrafter"/>
</dbReference>
<reference evidence="5 6" key="1">
    <citation type="submission" date="2019-12" db="EMBL/GenBank/DDBJ databases">
        <authorList>
            <person name="Alioto T."/>
            <person name="Alioto T."/>
            <person name="Gomez Garrido J."/>
        </authorList>
    </citation>
    <scope>NUCLEOTIDE SEQUENCE [LARGE SCALE GENOMIC DNA]</scope>
</reference>
<dbReference type="PANTHER" id="PTHR32054">
    <property type="entry name" value="HEAVY CHAIN, PUTATIVE, EXPRESSED-RELATED-RELATED"/>
    <property type="match status" value="1"/>
</dbReference>
<organism evidence="5 6">
    <name type="scientific">Olea europaea subsp. europaea</name>
    <dbReference type="NCBI Taxonomy" id="158383"/>
    <lineage>
        <taxon>Eukaryota</taxon>
        <taxon>Viridiplantae</taxon>
        <taxon>Streptophyta</taxon>
        <taxon>Embryophyta</taxon>
        <taxon>Tracheophyta</taxon>
        <taxon>Spermatophyta</taxon>
        <taxon>Magnoliopsida</taxon>
        <taxon>eudicotyledons</taxon>
        <taxon>Gunneridae</taxon>
        <taxon>Pentapetalae</taxon>
        <taxon>asterids</taxon>
        <taxon>lamiids</taxon>
        <taxon>Lamiales</taxon>
        <taxon>Oleaceae</taxon>
        <taxon>Oleeae</taxon>
        <taxon>Olea</taxon>
    </lineage>
</organism>
<evidence type="ECO:0000256" key="1">
    <source>
        <dbReference type="ARBA" id="ARBA00005485"/>
    </source>
</evidence>
<dbReference type="PANTHER" id="PTHR32054:SF4">
    <property type="entry name" value="OS07G0677900 PROTEIN"/>
    <property type="match status" value="1"/>
</dbReference>
<sequence>MASKTLEAKAGGLIDGCPKVGSGTEPASEKGSSRAEIDTSTPFESVKEAASRFGGMGFWKPTSHKPSDHAPELGDEMVDLVLIEEQAAQLKRDLTVKERETLDVLKELETTKYIVEDLKLKLQKETSEINATLAANSVDTKLNSASAGISEKESRENSLNVHQNWIGCLDLYPSLAPGFILLELKRAKQNLTRTSNDLADIRATVDLYNKKIEKERVLLEKTRQGLSSCTSKVLFLKEELDLTNQKLQLVKETEGLSRSHDPLDVARELEKLSYEAEQFKKAGEAARLEVLRAMLEIEQTKNRIKTAEIRLVAAKKLKSAAKASEAVVLAEIKAMSNGEKSSAYSKQKSGSVTLTLEEYSTLISRAREVEEACKGRVMDAEVLVNEANVSKTEILKKVEEATEEVKITKKVLEESLNRVEVATKAKLAVEEALRKWRYEHGKKRRSSYNSTKFKNSCRSHLQKDSSVLDLSDMDLVGNESKPVLKPSLFIGQMLNQKLLLNEEHENGCSQNRTKASFPGSNA</sequence>
<feature type="region of interest" description="Disordered" evidence="4">
    <location>
        <begin position="1"/>
        <end position="41"/>
    </location>
</feature>
<evidence type="ECO:0000256" key="2">
    <source>
        <dbReference type="ARBA" id="ARBA00023054"/>
    </source>
</evidence>
<dbReference type="Proteomes" id="UP000594638">
    <property type="component" value="Unassembled WGS sequence"/>
</dbReference>
<evidence type="ECO:0000256" key="3">
    <source>
        <dbReference type="SAM" id="Coils"/>
    </source>
</evidence>
<gene>
    <name evidence="5" type="ORF">OLEA9_A098064</name>
</gene>
<protein>
    <recommendedName>
        <fullName evidence="7">WEB family protein</fullName>
    </recommendedName>
</protein>
<feature type="coiled-coil region" evidence="3">
    <location>
        <begin position="384"/>
        <end position="418"/>
    </location>
</feature>
<dbReference type="InterPro" id="IPR008545">
    <property type="entry name" value="Web"/>
</dbReference>
<dbReference type="GO" id="GO:0009904">
    <property type="term" value="P:chloroplast accumulation movement"/>
    <property type="evidence" value="ECO:0007669"/>
    <property type="project" value="TreeGrafter"/>
</dbReference>
<evidence type="ECO:0000313" key="5">
    <source>
        <dbReference type="EMBL" id="CAA2956924.1"/>
    </source>
</evidence>
<dbReference type="Gramene" id="OE9A098064T2">
    <property type="protein sequence ID" value="OE9A098064C2"/>
    <property type="gene ID" value="OE9A098064"/>
</dbReference>
<comment type="caution">
    <text evidence="5">The sequence shown here is derived from an EMBL/GenBank/DDBJ whole genome shotgun (WGS) entry which is preliminary data.</text>
</comment>
<accession>A0A8S0PWK2</accession>
<dbReference type="Pfam" id="PF05701">
    <property type="entry name" value="WEMBL"/>
    <property type="match status" value="2"/>
</dbReference>
<feature type="coiled-coil region" evidence="3">
    <location>
        <begin position="290"/>
        <end position="317"/>
    </location>
</feature>
<evidence type="ECO:0000313" key="6">
    <source>
        <dbReference type="Proteomes" id="UP000594638"/>
    </source>
</evidence>
<dbReference type="EMBL" id="CACTIH010000202">
    <property type="protein sequence ID" value="CAA2956924.1"/>
    <property type="molecule type" value="Genomic_DNA"/>
</dbReference>
<feature type="compositionally biased region" description="Basic and acidic residues" evidence="4">
    <location>
        <begin position="27"/>
        <end position="37"/>
    </location>
</feature>
<feature type="coiled-coil region" evidence="3">
    <location>
        <begin position="80"/>
        <end position="135"/>
    </location>
</feature>
<comment type="similarity">
    <text evidence="1">Belongs to the WEB family.</text>
</comment>
<evidence type="ECO:0000256" key="4">
    <source>
        <dbReference type="SAM" id="MobiDB-lite"/>
    </source>
</evidence>
<evidence type="ECO:0008006" key="7">
    <source>
        <dbReference type="Google" id="ProtNLM"/>
    </source>
</evidence>
<dbReference type="OrthoDB" id="649232at2759"/>